<dbReference type="EMBL" id="CDMZ01004466">
    <property type="protein sequence ID" value="CEM49846.1"/>
    <property type="molecule type" value="Genomic_DNA"/>
</dbReference>
<dbReference type="AlphaFoldDB" id="A0A0G4HZ40"/>
<dbReference type="GO" id="GO:0006310">
    <property type="term" value="P:DNA recombination"/>
    <property type="evidence" value="ECO:0007669"/>
    <property type="project" value="UniProtKB-KW"/>
</dbReference>
<dbReference type="Gene3D" id="1.10.443.10">
    <property type="entry name" value="Intergrase catalytic core"/>
    <property type="match status" value="1"/>
</dbReference>
<accession>A0A0G4HZ40</accession>
<keyword evidence="1" id="KW-0233">DNA recombination</keyword>
<evidence type="ECO:0000313" key="2">
    <source>
        <dbReference type="EMBL" id="CEM49846.1"/>
    </source>
</evidence>
<sequence length="288" mass="32798">MLFTAFVANKPVPPKASLENQLRSALVWYYRVHNYPPPPFHDPSLRDFFRGWRKQLDHTGVKGKRPLSKSEFLCLLRYWSKRPSLAAARSSFLAVLQFYGARRFSDIRRIRRCDIELAPSFPQDSLSEDGVLTRSPGRCFRLRIVHQKNDPYGRGQYVYLPEVGKDGVPITAIIEHYLSIAPAEGNGESPEGYLLFSSRGFELKTDQLLEGDTWRRALSDVIRTAIPDADFHELSTQSLCKGGFTELMSLEGVPMDVAIDILGHNKSDAFLCYVKRSWTTQVDALQRI</sequence>
<evidence type="ECO:0000256" key="1">
    <source>
        <dbReference type="ARBA" id="ARBA00023172"/>
    </source>
</evidence>
<dbReference type="GO" id="GO:0015074">
    <property type="term" value="P:DNA integration"/>
    <property type="evidence" value="ECO:0007669"/>
    <property type="project" value="InterPro"/>
</dbReference>
<dbReference type="InterPro" id="IPR013762">
    <property type="entry name" value="Integrase-like_cat_sf"/>
</dbReference>
<dbReference type="GO" id="GO:0003677">
    <property type="term" value="F:DNA binding"/>
    <property type="evidence" value="ECO:0007669"/>
    <property type="project" value="InterPro"/>
</dbReference>
<protein>
    <submittedName>
        <fullName evidence="2">Uncharacterized protein</fullName>
    </submittedName>
</protein>
<organism evidence="2">
    <name type="scientific">Chromera velia CCMP2878</name>
    <dbReference type="NCBI Taxonomy" id="1169474"/>
    <lineage>
        <taxon>Eukaryota</taxon>
        <taxon>Sar</taxon>
        <taxon>Alveolata</taxon>
        <taxon>Colpodellida</taxon>
        <taxon>Chromeraceae</taxon>
        <taxon>Chromera</taxon>
    </lineage>
</organism>
<dbReference type="VEuPathDB" id="CryptoDB:Cvel_33823"/>
<gene>
    <name evidence="2" type="ORF">Cvel_33823</name>
</gene>
<dbReference type="SUPFAM" id="SSF56349">
    <property type="entry name" value="DNA breaking-rejoining enzymes"/>
    <property type="match status" value="1"/>
</dbReference>
<proteinExistence type="predicted"/>
<dbReference type="PhylomeDB" id="A0A0G4HZ40"/>
<reference evidence="2" key="1">
    <citation type="submission" date="2014-11" db="EMBL/GenBank/DDBJ databases">
        <authorList>
            <person name="Otto D Thomas"/>
            <person name="Naeem Raeece"/>
        </authorList>
    </citation>
    <scope>NUCLEOTIDE SEQUENCE</scope>
</reference>
<name>A0A0G4HZ40_9ALVE</name>
<dbReference type="InterPro" id="IPR011010">
    <property type="entry name" value="DNA_brk_join_enz"/>
</dbReference>